<feature type="domain" description="Phospholipase D-like" evidence="8">
    <location>
        <begin position="76"/>
        <end position="196"/>
    </location>
</feature>
<evidence type="ECO:0000256" key="6">
    <source>
        <dbReference type="ARBA" id="ARBA00023098"/>
    </source>
</evidence>
<evidence type="ECO:0000256" key="5">
    <source>
        <dbReference type="ARBA" id="ARBA00022963"/>
    </source>
</evidence>
<feature type="signal peptide" evidence="7">
    <location>
        <begin position="1"/>
        <end position="19"/>
    </location>
</feature>
<dbReference type="GO" id="GO:0016042">
    <property type="term" value="P:lipid catabolic process"/>
    <property type="evidence" value="ECO:0007669"/>
    <property type="project" value="UniProtKB-KW"/>
</dbReference>
<dbReference type="PANTHER" id="PTHR43856:SF1">
    <property type="entry name" value="MITOCHONDRIAL CARDIOLIPIN HYDROLASE"/>
    <property type="match status" value="1"/>
</dbReference>
<dbReference type="Pfam" id="PF13091">
    <property type="entry name" value="PLDc_2"/>
    <property type="match status" value="1"/>
</dbReference>
<dbReference type="Proteomes" id="UP000622890">
    <property type="component" value="Unassembled WGS sequence"/>
</dbReference>
<dbReference type="EMBL" id="JAEPBG010000001">
    <property type="protein sequence ID" value="MBK4733084.1"/>
    <property type="molecule type" value="Genomic_DNA"/>
</dbReference>
<evidence type="ECO:0000259" key="8">
    <source>
        <dbReference type="Pfam" id="PF13091"/>
    </source>
</evidence>
<keyword evidence="6" id="KW-0443">Lipid metabolism</keyword>
<comment type="catalytic activity">
    <reaction evidence="1">
        <text>a 1,2-diacyl-sn-glycero-3-phosphocholine + H2O = a 1,2-diacyl-sn-glycero-3-phosphate + choline + H(+)</text>
        <dbReference type="Rhea" id="RHEA:14445"/>
        <dbReference type="ChEBI" id="CHEBI:15354"/>
        <dbReference type="ChEBI" id="CHEBI:15377"/>
        <dbReference type="ChEBI" id="CHEBI:15378"/>
        <dbReference type="ChEBI" id="CHEBI:57643"/>
        <dbReference type="ChEBI" id="CHEBI:58608"/>
        <dbReference type="EC" id="3.1.4.4"/>
    </reaction>
</comment>
<evidence type="ECO:0000256" key="3">
    <source>
        <dbReference type="ARBA" id="ARBA00012027"/>
    </source>
</evidence>
<keyword evidence="4" id="KW-0378">Hydrolase</keyword>
<dbReference type="RefSeq" id="WP_200589539.1">
    <property type="nucleotide sequence ID" value="NZ_JAEPBG010000001.1"/>
</dbReference>
<dbReference type="InterPro" id="IPR051406">
    <property type="entry name" value="PLD_domain"/>
</dbReference>
<dbReference type="GO" id="GO:0016891">
    <property type="term" value="F:RNA endonuclease activity producing 5'-phosphomonoesters, hydrolytic mechanism"/>
    <property type="evidence" value="ECO:0007669"/>
    <property type="project" value="TreeGrafter"/>
</dbReference>
<sequence>MKKLLVPVLLAIAYFAVNAGNDDTLGRFVVAALTRATAYAKRVPVADAGFGAQAPQAQVVEAGFAPEASGEALTLKVIHAARERIDIAAAGLASPALAKALLEAKKRGIEVRVVLQERGSRSKSALMALNQLASAGMAMRTVTRDGARQDSYLIVDRRTVQTGSLDYAVAPGRSDSENVIVIWNNPDLAAAYSRHWQKNFEEGKPYRAM</sequence>
<dbReference type="PANTHER" id="PTHR43856">
    <property type="entry name" value="CARDIOLIPIN HYDROLASE"/>
    <property type="match status" value="1"/>
</dbReference>
<proteinExistence type="inferred from homology"/>
<keyword evidence="10" id="KW-1185">Reference proteome</keyword>
<dbReference type="GO" id="GO:0004630">
    <property type="term" value="F:phospholipase D activity"/>
    <property type="evidence" value="ECO:0007669"/>
    <property type="project" value="UniProtKB-EC"/>
</dbReference>
<reference evidence="9" key="1">
    <citation type="submission" date="2021-01" db="EMBL/GenBank/DDBJ databases">
        <title>Genome sequence of strain Noviherbaspirillum sp. DKR-6.</title>
        <authorList>
            <person name="Chaudhary D.K."/>
        </authorList>
    </citation>
    <scope>NUCLEOTIDE SEQUENCE</scope>
    <source>
        <strain evidence="9">DKR-6</strain>
    </source>
</reference>
<feature type="chain" id="PRO_5037136375" description="phospholipase D" evidence="7">
    <location>
        <begin position="20"/>
        <end position="209"/>
    </location>
</feature>
<dbReference type="InterPro" id="IPR025202">
    <property type="entry name" value="PLD-like_dom"/>
</dbReference>
<comment type="caution">
    <text evidence="9">The sequence shown here is derived from an EMBL/GenBank/DDBJ whole genome shotgun (WGS) entry which is preliminary data.</text>
</comment>
<name>A0A934SPI1_9BURK</name>
<dbReference type="SUPFAM" id="SSF56024">
    <property type="entry name" value="Phospholipase D/nuclease"/>
    <property type="match status" value="1"/>
</dbReference>
<organism evidence="9 10">
    <name type="scientific">Noviherbaspirillum pedocola</name>
    <dbReference type="NCBI Taxonomy" id="2801341"/>
    <lineage>
        <taxon>Bacteria</taxon>
        <taxon>Pseudomonadati</taxon>
        <taxon>Pseudomonadota</taxon>
        <taxon>Betaproteobacteria</taxon>
        <taxon>Burkholderiales</taxon>
        <taxon>Oxalobacteraceae</taxon>
        <taxon>Noviherbaspirillum</taxon>
    </lineage>
</organism>
<evidence type="ECO:0000313" key="10">
    <source>
        <dbReference type="Proteomes" id="UP000622890"/>
    </source>
</evidence>
<dbReference type="AlphaFoldDB" id="A0A934SPI1"/>
<keyword evidence="7" id="KW-0732">Signal</keyword>
<comment type="similarity">
    <text evidence="2">Belongs to the phospholipase D family.</text>
</comment>
<gene>
    <name evidence="9" type="ORF">JJB74_00445</name>
</gene>
<evidence type="ECO:0000256" key="2">
    <source>
        <dbReference type="ARBA" id="ARBA00008664"/>
    </source>
</evidence>
<dbReference type="Gene3D" id="3.30.870.10">
    <property type="entry name" value="Endonuclease Chain A"/>
    <property type="match status" value="1"/>
</dbReference>
<evidence type="ECO:0000256" key="1">
    <source>
        <dbReference type="ARBA" id="ARBA00000798"/>
    </source>
</evidence>
<evidence type="ECO:0000313" key="9">
    <source>
        <dbReference type="EMBL" id="MBK4733084.1"/>
    </source>
</evidence>
<dbReference type="EC" id="3.1.4.4" evidence="3"/>
<evidence type="ECO:0000256" key="7">
    <source>
        <dbReference type="SAM" id="SignalP"/>
    </source>
</evidence>
<protein>
    <recommendedName>
        <fullName evidence="3">phospholipase D</fullName>
        <ecNumber evidence="3">3.1.4.4</ecNumber>
    </recommendedName>
</protein>
<evidence type="ECO:0000256" key="4">
    <source>
        <dbReference type="ARBA" id="ARBA00022801"/>
    </source>
</evidence>
<accession>A0A934SPI1</accession>
<keyword evidence="5" id="KW-0442">Lipid degradation</keyword>